<keyword evidence="2" id="KW-1185">Reference proteome</keyword>
<sequence>MRIHETTDGLATLRIDHETWELWLDVRYEDATPDTWGEVFRVCDEEGLYIVDTDECPLKAVDDETDRLTLSYKEPRDC</sequence>
<protein>
    <submittedName>
        <fullName evidence="1">Uncharacterized protein</fullName>
    </submittedName>
</protein>
<proteinExistence type="predicted"/>
<reference evidence="1 2" key="1">
    <citation type="submission" date="2020-08" db="EMBL/GenBank/DDBJ databases">
        <title>Genomic Encyclopedia of Type Strains, Phase III (KMG-III): the genomes of soil and plant-associated and newly described type strains.</title>
        <authorList>
            <person name="Whitman W."/>
        </authorList>
    </citation>
    <scope>NUCLEOTIDE SEQUENCE [LARGE SCALE GENOMIC DNA]</scope>
    <source>
        <strain evidence="1 2">CECT 3287</strain>
    </source>
</reference>
<gene>
    <name evidence="1" type="ORF">FHR83_007121</name>
</gene>
<accession>A0A7W5FIF3</accession>
<dbReference type="EMBL" id="JACHXF010000018">
    <property type="protein sequence ID" value="MBB3099415.1"/>
    <property type="molecule type" value="Genomic_DNA"/>
</dbReference>
<dbReference type="AlphaFoldDB" id="A0A7W5FIF3"/>
<dbReference type="Proteomes" id="UP000590749">
    <property type="component" value="Unassembled WGS sequence"/>
</dbReference>
<evidence type="ECO:0000313" key="1">
    <source>
        <dbReference type="EMBL" id="MBB3099415.1"/>
    </source>
</evidence>
<organism evidence="1 2">
    <name type="scientific">Actinoplanes campanulatus</name>
    <dbReference type="NCBI Taxonomy" id="113559"/>
    <lineage>
        <taxon>Bacteria</taxon>
        <taxon>Bacillati</taxon>
        <taxon>Actinomycetota</taxon>
        <taxon>Actinomycetes</taxon>
        <taxon>Micromonosporales</taxon>
        <taxon>Micromonosporaceae</taxon>
        <taxon>Actinoplanes</taxon>
    </lineage>
</organism>
<dbReference type="RefSeq" id="WP_183225466.1">
    <property type="nucleotide sequence ID" value="NZ_BMPW01000021.1"/>
</dbReference>
<comment type="caution">
    <text evidence="1">The sequence shown here is derived from an EMBL/GenBank/DDBJ whole genome shotgun (WGS) entry which is preliminary data.</text>
</comment>
<evidence type="ECO:0000313" key="2">
    <source>
        <dbReference type="Proteomes" id="UP000590749"/>
    </source>
</evidence>
<name>A0A7W5FIF3_9ACTN</name>